<reference evidence="1 2" key="1">
    <citation type="submission" date="2017-01" db="EMBL/GenBank/DDBJ databases">
        <authorList>
            <person name="Mah S.A."/>
            <person name="Swanson W.J."/>
            <person name="Moy G.W."/>
            <person name="Vacquier V.D."/>
        </authorList>
    </citation>
    <scope>NUCLEOTIDE SEQUENCE [LARGE SCALE GENOMIC DNA]</scope>
    <source>
        <strain evidence="1 2">CPCC 203464</strain>
    </source>
</reference>
<dbReference type="OrthoDB" id="3362560at2"/>
<name>A0A1N7DU34_9NOCA</name>
<dbReference type="EMBL" id="FTNT01000002">
    <property type="protein sequence ID" value="SIR79318.1"/>
    <property type="molecule type" value="Genomic_DNA"/>
</dbReference>
<dbReference type="AlphaFoldDB" id="A0A1N7DU34"/>
<dbReference type="PANTHER" id="PTHR46649:SF4">
    <property type="entry name" value="HALOACID DEHALOGENASE-LIKE HYDROLASE (HAD) SUPERFAMILY PROTEIN"/>
    <property type="match status" value="1"/>
</dbReference>
<dbReference type="SFLD" id="SFLDS00003">
    <property type="entry name" value="Haloacid_Dehalogenase"/>
    <property type="match status" value="1"/>
</dbReference>
<dbReference type="InterPro" id="IPR006439">
    <property type="entry name" value="HAD-SF_hydro_IA"/>
</dbReference>
<dbReference type="Pfam" id="PF00702">
    <property type="entry name" value="Hydrolase"/>
    <property type="match status" value="1"/>
</dbReference>
<sequence>MTAAPPRAVLFDFSGTLFRFTEQPEWFAELHDVHGNPIDLHLQAELIRRMTAPTGVPVDLGPEDRHAWENRDLDPDLHRRAYLAVLRASGLSVPGHAESLYGRVIDPHSWTPYPDTIAALRTVRDAGVPVGIVSNIAFDLRPVFALAGVDDLVDTLVLSYEVGLVKPDPGIFTLAFDRLGVPAQRGLMVGDSAIADGAAAGVGAAFAEVEPAPVADRPDALLTALADHGFAASG</sequence>
<gene>
    <name evidence="1" type="ORF">SAMN05445060_0906</name>
</gene>
<dbReference type="PRINTS" id="PR00413">
    <property type="entry name" value="HADHALOGNASE"/>
</dbReference>
<dbReference type="STRING" id="1344003.SAMN05445060_0906"/>
<protein>
    <submittedName>
        <fullName evidence="1">Haloacid dehalogenase superfamily, subfamily IA, variant 2 with 3rd motif like haloacid dehalogenase/haloacid dehalogenase superfamily, subfamily IA, variant 1 with third motif having Dx(3-4)D or D...</fullName>
    </submittedName>
</protein>
<dbReference type="SFLD" id="SFLDG01129">
    <property type="entry name" value="C1.5:_HAD__Beta-PGM__Phosphata"/>
    <property type="match status" value="1"/>
</dbReference>
<dbReference type="NCBIfam" id="TIGR01549">
    <property type="entry name" value="HAD-SF-IA-v1"/>
    <property type="match status" value="1"/>
</dbReference>
<dbReference type="PANTHER" id="PTHR46649">
    <property type="match status" value="1"/>
</dbReference>
<keyword evidence="2" id="KW-1185">Reference proteome</keyword>
<dbReference type="InterPro" id="IPR023214">
    <property type="entry name" value="HAD_sf"/>
</dbReference>
<dbReference type="Gene3D" id="3.40.50.1000">
    <property type="entry name" value="HAD superfamily/HAD-like"/>
    <property type="match status" value="1"/>
</dbReference>
<proteinExistence type="predicted"/>
<dbReference type="Proteomes" id="UP000186218">
    <property type="component" value="Unassembled WGS sequence"/>
</dbReference>
<evidence type="ECO:0000313" key="2">
    <source>
        <dbReference type="Proteomes" id="UP000186218"/>
    </source>
</evidence>
<dbReference type="InterPro" id="IPR036412">
    <property type="entry name" value="HAD-like_sf"/>
</dbReference>
<evidence type="ECO:0000313" key="1">
    <source>
        <dbReference type="EMBL" id="SIR79318.1"/>
    </source>
</evidence>
<organism evidence="1 2">
    <name type="scientific">Williamsia sterculiae</name>
    <dbReference type="NCBI Taxonomy" id="1344003"/>
    <lineage>
        <taxon>Bacteria</taxon>
        <taxon>Bacillati</taxon>
        <taxon>Actinomycetota</taxon>
        <taxon>Actinomycetes</taxon>
        <taxon>Mycobacteriales</taxon>
        <taxon>Nocardiaceae</taxon>
        <taxon>Williamsia</taxon>
    </lineage>
</organism>
<dbReference type="RefSeq" id="WP_076476929.1">
    <property type="nucleotide sequence ID" value="NZ_FTNT01000002.1"/>
</dbReference>
<accession>A0A1N7DU34</accession>
<dbReference type="SUPFAM" id="SSF56784">
    <property type="entry name" value="HAD-like"/>
    <property type="match status" value="1"/>
</dbReference>